<dbReference type="Proteomes" id="UP001156682">
    <property type="component" value="Unassembled WGS sequence"/>
</dbReference>
<keyword evidence="4" id="KW-0275">Fatty acid biosynthesis</keyword>
<protein>
    <submittedName>
        <fullName evidence="5">ACP phosphodiesterase</fullName>
    </submittedName>
</protein>
<keyword evidence="3" id="KW-0443">Lipid metabolism</keyword>
<keyword evidence="6" id="KW-1185">Reference proteome</keyword>
<evidence type="ECO:0000256" key="2">
    <source>
        <dbReference type="ARBA" id="ARBA00022801"/>
    </source>
</evidence>
<evidence type="ECO:0000256" key="4">
    <source>
        <dbReference type="ARBA" id="ARBA00023160"/>
    </source>
</evidence>
<keyword evidence="1" id="KW-0444">Lipid biosynthesis</keyword>
<comment type="caution">
    <text evidence="5">The sequence shown here is derived from an EMBL/GenBank/DDBJ whole genome shotgun (WGS) entry which is preliminary data.</text>
</comment>
<gene>
    <name evidence="5" type="ORF">GCM10007878_27030</name>
</gene>
<dbReference type="PIRSF" id="PIRSF011489">
    <property type="entry name" value="DUF479"/>
    <property type="match status" value="1"/>
</dbReference>
<sequence>MPFRKLLSIKMNYLAHLHLGGSRPNQLLGSLYGDFVKGPLKGHYPAELEAAIHLHRRLDAWTDQHPLITEARLRFSPELRRYSGIVLDVFFDHALAVNWASYSHEPLAVFTQNFYKLLAKQTSLPGRLVKVAPWIIEEDWLGSYQEFEILQTVLKGISYRLKQPGVLAPFWPELEDNYLVLLNDFQEIYPQLIEFAEEHWLVN</sequence>
<reference evidence="6" key="1">
    <citation type="journal article" date="2019" name="Int. J. Syst. Evol. Microbiol.">
        <title>The Global Catalogue of Microorganisms (GCM) 10K type strain sequencing project: providing services to taxonomists for standard genome sequencing and annotation.</title>
        <authorList>
            <consortium name="The Broad Institute Genomics Platform"/>
            <consortium name="The Broad Institute Genome Sequencing Center for Infectious Disease"/>
            <person name="Wu L."/>
            <person name="Ma J."/>
        </authorList>
    </citation>
    <scope>NUCLEOTIDE SEQUENCE [LARGE SCALE GENOMIC DNA]</scope>
    <source>
        <strain evidence="6">NBRC 100033</strain>
    </source>
</reference>
<keyword evidence="2" id="KW-0378">Hydrolase</keyword>
<dbReference type="PANTHER" id="PTHR38764:SF1">
    <property type="entry name" value="ACYL CARRIER PROTEIN PHOSPHODIESTERASE"/>
    <property type="match status" value="1"/>
</dbReference>
<evidence type="ECO:0000313" key="6">
    <source>
        <dbReference type="Proteomes" id="UP001156682"/>
    </source>
</evidence>
<accession>A0ABQ6A565</accession>
<proteinExistence type="predicted"/>
<dbReference type="EMBL" id="BSOR01000080">
    <property type="protein sequence ID" value="GLR65264.1"/>
    <property type="molecule type" value="Genomic_DNA"/>
</dbReference>
<evidence type="ECO:0000313" key="5">
    <source>
        <dbReference type="EMBL" id="GLR65264.1"/>
    </source>
</evidence>
<organism evidence="5 6">
    <name type="scientific">Marinospirillum insulare</name>
    <dbReference type="NCBI Taxonomy" id="217169"/>
    <lineage>
        <taxon>Bacteria</taxon>
        <taxon>Pseudomonadati</taxon>
        <taxon>Pseudomonadota</taxon>
        <taxon>Gammaproteobacteria</taxon>
        <taxon>Oceanospirillales</taxon>
        <taxon>Oceanospirillaceae</taxon>
        <taxon>Marinospirillum</taxon>
    </lineage>
</organism>
<name>A0ABQ6A565_9GAMM</name>
<dbReference type="PANTHER" id="PTHR38764">
    <property type="entry name" value="ACYL CARRIER PROTEIN PHOSPHODIESTERASE"/>
    <property type="match status" value="1"/>
</dbReference>
<dbReference type="InterPro" id="IPR007431">
    <property type="entry name" value="ACP_PD"/>
</dbReference>
<evidence type="ECO:0000256" key="1">
    <source>
        <dbReference type="ARBA" id="ARBA00022516"/>
    </source>
</evidence>
<keyword evidence="4" id="KW-0276">Fatty acid metabolism</keyword>
<evidence type="ECO:0000256" key="3">
    <source>
        <dbReference type="ARBA" id="ARBA00023098"/>
    </source>
</evidence>
<dbReference type="Pfam" id="PF04336">
    <property type="entry name" value="ACP_PD"/>
    <property type="match status" value="1"/>
</dbReference>